<comment type="caution">
    <text evidence="1">The sequence shown here is derived from an EMBL/GenBank/DDBJ whole genome shotgun (WGS) entry which is preliminary data.</text>
</comment>
<reference evidence="1 2" key="1">
    <citation type="submission" date="2016-11" db="EMBL/GenBank/DDBJ databases">
        <title>Whole genomes of Flavobacteriaceae.</title>
        <authorList>
            <person name="Stine C."/>
            <person name="Li C."/>
            <person name="Tadesse D."/>
        </authorList>
    </citation>
    <scope>NUCLEOTIDE SEQUENCE [LARGE SCALE GENOMIC DNA]</scope>
    <source>
        <strain evidence="1 2">CCUG 60112</strain>
    </source>
</reference>
<dbReference type="Pfam" id="PF13715">
    <property type="entry name" value="CarbopepD_reg_2"/>
    <property type="match status" value="1"/>
</dbReference>
<name>A0ABX4CTG5_9FLAO</name>
<gene>
    <name evidence="1" type="ORF">B0A81_11780</name>
</gene>
<evidence type="ECO:0000313" key="1">
    <source>
        <dbReference type="EMBL" id="OXB07146.1"/>
    </source>
</evidence>
<dbReference type="Proteomes" id="UP000198381">
    <property type="component" value="Unassembled WGS sequence"/>
</dbReference>
<dbReference type="RefSeq" id="WP_244281401.1">
    <property type="nucleotide sequence ID" value="NZ_MUHD01000021.1"/>
</dbReference>
<evidence type="ECO:0008006" key="3">
    <source>
        <dbReference type="Google" id="ProtNLM"/>
    </source>
</evidence>
<accession>A0ABX4CTG5</accession>
<organism evidence="1 2">
    <name type="scientific">Flavobacterium plurextorum</name>
    <dbReference type="NCBI Taxonomy" id="1114867"/>
    <lineage>
        <taxon>Bacteria</taxon>
        <taxon>Pseudomonadati</taxon>
        <taxon>Bacteroidota</taxon>
        <taxon>Flavobacteriia</taxon>
        <taxon>Flavobacteriales</taxon>
        <taxon>Flavobacteriaceae</taxon>
        <taxon>Flavobacterium</taxon>
    </lineage>
</organism>
<sequence length="253" mass="28204">MKTNSSLLLILFVQISFGQETVSKEISGQILEPSISVEGVNIINIATQVTSVSNADGKFSIKVKEGDVLVFSAINLESQKYRITNTDFSLASIQIKMKTKQTELSEVVVNKYAHINAVNLGIVSKNQKKYTAAERKLAVAGDFKPISLLGLLGGSMPLDPILNKIIGRTKNLKKNIEVEKKEVSIVQLGYLFEQAYFVDRLGVSSEYVTDFKYYLVENEEVVSLLRSKEKSKLEFLINELAVKYKEIIASELK</sequence>
<dbReference type="InterPro" id="IPR008969">
    <property type="entry name" value="CarboxyPept-like_regulatory"/>
</dbReference>
<protein>
    <recommendedName>
        <fullName evidence="3">CarboxypepD_reg-like domain-containing protein</fullName>
    </recommendedName>
</protein>
<dbReference type="EMBL" id="MUHD01000021">
    <property type="protein sequence ID" value="OXB07146.1"/>
    <property type="molecule type" value="Genomic_DNA"/>
</dbReference>
<proteinExistence type="predicted"/>
<evidence type="ECO:0000313" key="2">
    <source>
        <dbReference type="Proteomes" id="UP000198381"/>
    </source>
</evidence>
<dbReference type="SUPFAM" id="SSF49464">
    <property type="entry name" value="Carboxypeptidase regulatory domain-like"/>
    <property type="match status" value="1"/>
</dbReference>
<keyword evidence="2" id="KW-1185">Reference proteome</keyword>